<dbReference type="InterPro" id="IPR038933">
    <property type="entry name" value="Ovate"/>
</dbReference>
<protein>
    <recommendedName>
        <fullName evidence="6">Transcription repressor</fullName>
    </recommendedName>
    <alternativeName>
        <fullName evidence="6">Ovate family protein</fullName>
    </alternativeName>
</protein>
<dbReference type="AlphaFoldDB" id="A0A3B6U518"/>
<evidence type="ECO:0000256" key="2">
    <source>
        <dbReference type="ARBA" id="ARBA00022491"/>
    </source>
</evidence>
<feature type="region of interest" description="Disordered" evidence="7">
    <location>
        <begin position="319"/>
        <end position="399"/>
    </location>
</feature>
<evidence type="ECO:0000313" key="10">
    <source>
        <dbReference type="Proteomes" id="UP000019116"/>
    </source>
</evidence>
<dbReference type="GO" id="GO:0045892">
    <property type="term" value="P:negative regulation of DNA-templated transcription"/>
    <property type="evidence" value="ECO:0007669"/>
    <property type="project" value="UniProtKB-UniRule"/>
</dbReference>
<evidence type="ECO:0000256" key="7">
    <source>
        <dbReference type="SAM" id="MobiDB-lite"/>
    </source>
</evidence>
<feature type="domain" description="OVATE" evidence="8">
    <location>
        <begin position="252"/>
        <end position="311"/>
    </location>
</feature>
<keyword evidence="5 6" id="KW-0539">Nucleus</keyword>
<dbReference type="Gramene" id="TraesROB_scaffold_010773_01G000200.1">
    <property type="protein sequence ID" value="TraesROB_scaffold_010773_01G000200.1"/>
    <property type="gene ID" value="TraesROB_scaffold_010773_01G000200"/>
</dbReference>
<dbReference type="NCBIfam" id="TIGR01568">
    <property type="entry name" value="A_thal_3678"/>
    <property type="match status" value="1"/>
</dbReference>
<dbReference type="InterPro" id="IPR006458">
    <property type="entry name" value="Ovate_C"/>
</dbReference>
<dbReference type="PROSITE" id="PS51754">
    <property type="entry name" value="OVATE"/>
    <property type="match status" value="1"/>
</dbReference>
<feature type="region of interest" description="Disordered" evidence="7">
    <location>
        <begin position="197"/>
        <end position="247"/>
    </location>
</feature>
<dbReference type="Gramene" id="TraesWEE_scaffold_126811_01G000100.1">
    <property type="protein sequence ID" value="TraesWEE_scaffold_126811_01G000100.1"/>
    <property type="gene ID" value="TraesWEE_scaffold_126811_01G000100"/>
</dbReference>
<keyword evidence="2 6" id="KW-0678">Repressor</keyword>
<feature type="compositionally biased region" description="Low complexity" evidence="7">
    <location>
        <begin position="376"/>
        <end position="387"/>
    </location>
</feature>
<dbReference type="OrthoDB" id="689823at2759"/>
<feature type="compositionally biased region" description="Low complexity" evidence="7">
    <location>
        <begin position="319"/>
        <end position="365"/>
    </location>
</feature>
<dbReference type="GO" id="GO:0005634">
    <property type="term" value="C:nucleus"/>
    <property type="evidence" value="ECO:0007669"/>
    <property type="project" value="UniProtKB-SubCell"/>
</dbReference>
<dbReference type="EnsemblPlants" id="TraesCSU02G075900.1">
    <property type="protein sequence ID" value="TraesCSU02G075900.1.cds1"/>
    <property type="gene ID" value="TraesCSU02G075900"/>
</dbReference>
<dbReference type="Pfam" id="PF04844">
    <property type="entry name" value="Ovate"/>
    <property type="match status" value="1"/>
</dbReference>
<dbReference type="PANTHER" id="PTHR33057:SF222">
    <property type="entry name" value="TRANSCRIPTION REPRESSOR"/>
    <property type="match status" value="1"/>
</dbReference>
<dbReference type="Gramene" id="TraesCSU02G075900.1">
    <property type="protein sequence ID" value="TraesCSU02G075900.1.cds1"/>
    <property type="gene ID" value="TraesCSU02G075900"/>
</dbReference>
<dbReference type="Proteomes" id="UP000019116">
    <property type="component" value="Chromosome Un"/>
</dbReference>
<comment type="subcellular location">
    <subcellularLocation>
        <location evidence="1 6">Nucleus</location>
    </subcellularLocation>
</comment>
<comment type="function">
    <text evidence="6">Transcriptional repressor that regulates multiple aspects of plant growth and development.</text>
</comment>
<dbReference type="Gramene" id="TraesCLE_scaffold_009507_01G000200.1">
    <property type="protein sequence ID" value="TraesCLE_scaffold_009507_01G000200.1"/>
    <property type="gene ID" value="TraesCLE_scaffold_009507_01G000200"/>
</dbReference>
<dbReference type="STRING" id="4565.A0A3B6U518"/>
<evidence type="ECO:0000256" key="3">
    <source>
        <dbReference type="ARBA" id="ARBA00023015"/>
    </source>
</evidence>
<dbReference type="Gramene" id="TraesCAD_scaffold_104653_01G000100.1">
    <property type="protein sequence ID" value="TraesCAD_scaffold_104653_01G000100.1"/>
    <property type="gene ID" value="TraesCAD_scaffold_104653_01G000100"/>
</dbReference>
<evidence type="ECO:0000259" key="8">
    <source>
        <dbReference type="PROSITE" id="PS51754"/>
    </source>
</evidence>
<proteinExistence type="predicted"/>
<keyword evidence="4 6" id="KW-0804">Transcription</keyword>
<evidence type="ECO:0000256" key="4">
    <source>
        <dbReference type="ARBA" id="ARBA00023163"/>
    </source>
</evidence>
<evidence type="ECO:0000313" key="9">
    <source>
        <dbReference type="EnsemblPlants" id="TraesCSU02G075900.1.cds1"/>
    </source>
</evidence>
<evidence type="ECO:0000256" key="6">
    <source>
        <dbReference type="RuleBase" id="RU367028"/>
    </source>
</evidence>
<accession>A0A3B6U518</accession>
<keyword evidence="10" id="KW-1185">Reference proteome</keyword>
<keyword evidence="3 6" id="KW-0805">Transcription regulation</keyword>
<dbReference type="PANTHER" id="PTHR33057">
    <property type="entry name" value="TRANSCRIPTION REPRESSOR OFP7-RELATED"/>
    <property type="match status" value="1"/>
</dbReference>
<feature type="compositionally biased region" description="Polar residues" evidence="7">
    <location>
        <begin position="202"/>
        <end position="219"/>
    </location>
</feature>
<name>A0A3B6U518_WHEAT</name>
<reference evidence="9" key="1">
    <citation type="submission" date="2018-08" db="EMBL/GenBank/DDBJ databases">
        <authorList>
            <person name="Rossello M."/>
        </authorList>
    </citation>
    <scope>NUCLEOTIDE SEQUENCE [LARGE SCALE GENOMIC DNA]</scope>
    <source>
        <strain evidence="9">cv. Chinese Spring</strain>
    </source>
</reference>
<dbReference type="OMA" id="QHHHLIV"/>
<evidence type="ECO:0000256" key="1">
    <source>
        <dbReference type="ARBA" id="ARBA00004123"/>
    </source>
</evidence>
<sequence length="399" mass="41821">MCSSPLFLNCTPLSSSSSSSSLRNYFLRLRNDLASEQARLSRVDRAHPLHCSLHPADPMGKKGALTSIFSRSSSLASDSSTPAVIPWPWPSCRDPQTDSFRAAEEPCATAAGGSRCGPVAARHRKLVGGPAEMYKTVNSVYIDPDDGESFSCLSTEEEEETVVVEDDGFLTPTASEEWSEAVIRSLSRTTSSTGRFFFDQGPATNSNLSAAADSTTGSTPPEEENDKPAALSKKEKPGDGGKSLVVEESVAVPVESADPYGDFLSSMEEMVAAHQLRGWDALEELLVWYLRVNAKHHHPLIVSAFVDLLVRLTASATANTSTTTGTMTSSSSTSSSSSSTSSTSTTSSSTSTSTGGDGVVVSATSATGQCDGGNEACASCSSSSSCAPRDDDEASRGED</sequence>
<evidence type="ECO:0000256" key="5">
    <source>
        <dbReference type="ARBA" id="ARBA00023242"/>
    </source>
</evidence>
<reference evidence="9" key="2">
    <citation type="submission" date="2018-10" db="UniProtKB">
        <authorList>
            <consortium name="EnsemblPlants"/>
        </authorList>
    </citation>
    <scope>IDENTIFICATION</scope>
</reference>
<organism evidence="9">
    <name type="scientific">Triticum aestivum</name>
    <name type="common">Wheat</name>
    <dbReference type="NCBI Taxonomy" id="4565"/>
    <lineage>
        <taxon>Eukaryota</taxon>
        <taxon>Viridiplantae</taxon>
        <taxon>Streptophyta</taxon>
        <taxon>Embryophyta</taxon>
        <taxon>Tracheophyta</taxon>
        <taxon>Spermatophyta</taxon>
        <taxon>Magnoliopsida</taxon>
        <taxon>Liliopsida</taxon>
        <taxon>Poales</taxon>
        <taxon>Poaceae</taxon>
        <taxon>BOP clade</taxon>
        <taxon>Pooideae</taxon>
        <taxon>Triticodae</taxon>
        <taxon>Triticeae</taxon>
        <taxon>Triticinae</taxon>
        <taxon>Triticum</taxon>
    </lineage>
</organism>